<evidence type="ECO:0000313" key="2">
    <source>
        <dbReference type="EMBL" id="CAI10558.1"/>
    </source>
</evidence>
<dbReference type="EMBL" id="CR555308">
    <property type="protein sequence ID" value="CAI10558.1"/>
    <property type="molecule type" value="Genomic_DNA"/>
</dbReference>
<evidence type="ECO:0000313" key="3">
    <source>
        <dbReference type="Proteomes" id="UP000006552"/>
    </source>
</evidence>
<keyword evidence="2" id="KW-0614">Plasmid</keyword>
<gene>
    <name evidence="2" type="ORF">p2A53</name>
</gene>
<protein>
    <submittedName>
        <fullName evidence="2">Uncharacterized protein</fullName>
    </submittedName>
</protein>
<geneLocation type="plasmid" evidence="3">
    <name>pAzo2</name>
</geneLocation>
<feature type="region of interest" description="Disordered" evidence="1">
    <location>
        <begin position="340"/>
        <end position="359"/>
    </location>
</feature>
<dbReference type="AlphaFoldDB" id="Q5NWK6"/>
<sequence>MSRSTSRRASCPRLCRSRLGASRSSLLTQRNVPALRAASIRERASSAAMVRRSKGPCGRLLKHRSQNERTGPEVIAAPFRAAGCSGRPWLALPQRNECPHRDNPGMVVALEGQQIALVAGDQIIRVTGYGHSQQVVVVGIGRNLHDGQLFEHRRQLAQIVHHPPCLHRPDTEPDPLASSDAADFLELLVAGEQREFARAPRLIGAVGRRVLRDQCGNQNIGVEHNPHGRLHRPAGRRPHFRPHSGAGFVNRPLQLIGGDVGVARLDGLHVLVKHPPTHGVLDEAGDVALAHPLRSQKGTQRQIGFPGNRHRPPCRRILSHDRTYAYKHLSIYQHSTFYARTPVQNRRRPSRPLYPQFHE</sequence>
<keyword evidence="3" id="KW-1185">Reference proteome</keyword>
<organism evidence="2 3">
    <name type="scientific">Aromatoleum aromaticum (strain DSM 19018 / LMG 30748 / EbN1)</name>
    <name type="common">Azoarcus sp. (strain EbN1)</name>
    <dbReference type="NCBI Taxonomy" id="76114"/>
    <lineage>
        <taxon>Bacteria</taxon>
        <taxon>Pseudomonadati</taxon>
        <taxon>Pseudomonadota</taxon>
        <taxon>Betaproteobacteria</taxon>
        <taxon>Rhodocyclales</taxon>
        <taxon>Rhodocyclaceae</taxon>
        <taxon>Aromatoleum</taxon>
    </lineage>
</organism>
<name>Q5NWK6_AROAE</name>
<proteinExistence type="predicted"/>
<accession>Q5NWK6</accession>
<evidence type="ECO:0000256" key="1">
    <source>
        <dbReference type="SAM" id="MobiDB-lite"/>
    </source>
</evidence>
<reference evidence="2 3" key="1">
    <citation type="journal article" date="2005" name="Arch. Microbiol.">
        <title>The genome sequence of an anaerobic aromatic-degrading denitrifying bacterium, strain EbN1.</title>
        <authorList>
            <person name="Rabus R."/>
            <person name="Kube M."/>
            <person name="Heider J."/>
            <person name="Beck A."/>
            <person name="Heitmann K."/>
            <person name="Widdel F."/>
            <person name="Reinhardt R."/>
        </authorList>
    </citation>
    <scope>NUCLEOTIDE SEQUENCE [LARGE SCALE GENOMIC DNA]</scope>
    <source>
        <strain evidence="2 3">EbN1</strain>
        <plasmid evidence="3">Plasmid pAzo2</plasmid>
    </source>
</reference>
<dbReference type="KEGG" id="eba:p2A53"/>
<dbReference type="HOGENOM" id="CLU_770840_0_0_4"/>
<dbReference type="Proteomes" id="UP000006552">
    <property type="component" value="Plasmid 2"/>
</dbReference>